<dbReference type="GO" id="GO:0042448">
    <property type="term" value="P:progesterone metabolic process"/>
    <property type="evidence" value="ECO:0007669"/>
    <property type="project" value="TreeGrafter"/>
</dbReference>
<dbReference type="InterPro" id="IPR001128">
    <property type="entry name" value="Cyt_P450"/>
</dbReference>
<keyword evidence="9 14" id="KW-0560">Oxidoreductase</keyword>
<dbReference type="Pfam" id="PF00067">
    <property type="entry name" value="p450"/>
    <property type="match status" value="1"/>
</dbReference>
<dbReference type="Proteomes" id="UP000749559">
    <property type="component" value="Unassembled WGS sequence"/>
</dbReference>
<comment type="subcellular location">
    <subcellularLocation>
        <location evidence="3">Endoplasmic reticulum membrane</location>
        <topology evidence="3">Peripheral membrane protein</topology>
    </subcellularLocation>
    <subcellularLocation>
        <location evidence="2">Microsome membrane</location>
        <topology evidence="2">Peripheral membrane protein</topology>
    </subcellularLocation>
</comment>
<keyword evidence="8" id="KW-0492">Microsome</keyword>
<accession>A0A8J1UNB5</accession>
<evidence type="ECO:0000256" key="12">
    <source>
        <dbReference type="ARBA" id="ARBA00023136"/>
    </source>
</evidence>
<proteinExistence type="inferred from homology"/>
<comment type="caution">
    <text evidence="15">The sequence shown here is derived from an EMBL/GenBank/DDBJ whole genome shotgun (WGS) entry which is preliminary data.</text>
</comment>
<evidence type="ECO:0000256" key="14">
    <source>
        <dbReference type="RuleBase" id="RU000461"/>
    </source>
</evidence>
<evidence type="ECO:0000256" key="3">
    <source>
        <dbReference type="ARBA" id="ARBA00004406"/>
    </source>
</evidence>
<keyword evidence="12" id="KW-0472">Membrane</keyword>
<evidence type="ECO:0000256" key="8">
    <source>
        <dbReference type="ARBA" id="ARBA00022848"/>
    </source>
</evidence>
<dbReference type="InterPro" id="IPR036396">
    <property type="entry name" value="Cyt_P450_sf"/>
</dbReference>
<comment type="cofactor">
    <cofactor evidence="1 13">
        <name>heme</name>
        <dbReference type="ChEBI" id="CHEBI:30413"/>
    </cofactor>
</comment>
<evidence type="ECO:0000256" key="1">
    <source>
        <dbReference type="ARBA" id="ARBA00001971"/>
    </source>
</evidence>
<dbReference type="InterPro" id="IPR002401">
    <property type="entry name" value="Cyt_P450_E_grp-I"/>
</dbReference>
<dbReference type="GO" id="GO:0005789">
    <property type="term" value="C:endoplasmic reticulum membrane"/>
    <property type="evidence" value="ECO:0007669"/>
    <property type="project" value="UniProtKB-SubCell"/>
</dbReference>
<name>A0A8J1UNB5_OWEFU</name>
<dbReference type="PROSITE" id="PS00086">
    <property type="entry name" value="CYTOCHROME_P450"/>
    <property type="match status" value="1"/>
</dbReference>
<dbReference type="OrthoDB" id="6141112at2759"/>
<dbReference type="GO" id="GO:0004508">
    <property type="term" value="F:steroid 17-alpha-monooxygenase activity"/>
    <property type="evidence" value="ECO:0007669"/>
    <property type="project" value="TreeGrafter"/>
</dbReference>
<evidence type="ECO:0000256" key="2">
    <source>
        <dbReference type="ARBA" id="ARBA00004174"/>
    </source>
</evidence>
<keyword evidence="16" id="KW-1185">Reference proteome</keyword>
<dbReference type="FunFam" id="1.10.630.10:FF:000238">
    <property type="entry name" value="Cytochrome P450 2A6"/>
    <property type="match status" value="1"/>
</dbReference>
<dbReference type="GO" id="GO:0020037">
    <property type="term" value="F:heme binding"/>
    <property type="evidence" value="ECO:0007669"/>
    <property type="project" value="InterPro"/>
</dbReference>
<dbReference type="AlphaFoldDB" id="A0A8J1UNB5"/>
<protein>
    <submittedName>
        <fullName evidence="15">Uncharacterized protein</fullName>
    </submittedName>
</protein>
<evidence type="ECO:0000256" key="11">
    <source>
        <dbReference type="ARBA" id="ARBA00023033"/>
    </source>
</evidence>
<reference evidence="15" key="1">
    <citation type="submission" date="2022-03" db="EMBL/GenBank/DDBJ databases">
        <authorList>
            <person name="Martin C."/>
        </authorList>
    </citation>
    <scope>NUCLEOTIDE SEQUENCE</scope>
</reference>
<gene>
    <name evidence="15" type="ORF">OFUS_LOCUS18829</name>
</gene>
<dbReference type="PANTHER" id="PTHR24289">
    <property type="entry name" value="STEROID 17-ALPHA-HYDROXYLASE/17,20 LYASE"/>
    <property type="match status" value="1"/>
</dbReference>
<evidence type="ECO:0000256" key="10">
    <source>
        <dbReference type="ARBA" id="ARBA00023004"/>
    </source>
</evidence>
<dbReference type="InterPro" id="IPR017972">
    <property type="entry name" value="Cyt_P450_CS"/>
</dbReference>
<keyword evidence="11 14" id="KW-0503">Monooxygenase</keyword>
<dbReference type="GO" id="GO:0005506">
    <property type="term" value="F:iron ion binding"/>
    <property type="evidence" value="ECO:0007669"/>
    <property type="project" value="InterPro"/>
</dbReference>
<dbReference type="PANTHER" id="PTHR24289:SF20">
    <property type="entry name" value="STEROID 17-ALPHA-HYDROXYLASE_17,20 LYASE"/>
    <property type="match status" value="1"/>
</dbReference>
<feature type="binding site" description="axial binding residue" evidence="13">
    <location>
        <position position="431"/>
    </location>
    <ligand>
        <name>heme</name>
        <dbReference type="ChEBI" id="CHEBI:30413"/>
    </ligand>
    <ligandPart>
        <name>Fe</name>
        <dbReference type="ChEBI" id="CHEBI:18248"/>
    </ligandPart>
</feature>
<dbReference type="SUPFAM" id="SSF48264">
    <property type="entry name" value="Cytochrome P450"/>
    <property type="match status" value="1"/>
</dbReference>
<evidence type="ECO:0000256" key="5">
    <source>
        <dbReference type="ARBA" id="ARBA00022617"/>
    </source>
</evidence>
<dbReference type="Gene3D" id="1.10.630.10">
    <property type="entry name" value="Cytochrome P450"/>
    <property type="match status" value="1"/>
</dbReference>
<dbReference type="EMBL" id="CAIIXF020000009">
    <property type="protein sequence ID" value="CAH1794062.1"/>
    <property type="molecule type" value="Genomic_DNA"/>
</dbReference>
<evidence type="ECO:0000313" key="16">
    <source>
        <dbReference type="Proteomes" id="UP000749559"/>
    </source>
</evidence>
<dbReference type="PRINTS" id="PR00385">
    <property type="entry name" value="P450"/>
</dbReference>
<evidence type="ECO:0000256" key="6">
    <source>
        <dbReference type="ARBA" id="ARBA00022723"/>
    </source>
</evidence>
<keyword evidence="7" id="KW-0256">Endoplasmic reticulum</keyword>
<dbReference type="GO" id="GO:0042446">
    <property type="term" value="P:hormone biosynthetic process"/>
    <property type="evidence" value="ECO:0007669"/>
    <property type="project" value="TreeGrafter"/>
</dbReference>
<evidence type="ECO:0000256" key="9">
    <source>
        <dbReference type="ARBA" id="ARBA00023002"/>
    </source>
</evidence>
<evidence type="ECO:0000256" key="13">
    <source>
        <dbReference type="PIRSR" id="PIRSR602401-1"/>
    </source>
</evidence>
<keyword evidence="10 13" id="KW-0408">Iron</keyword>
<keyword evidence="5 13" id="KW-0349">Heme</keyword>
<comment type="similarity">
    <text evidence="4 14">Belongs to the cytochrome P450 family.</text>
</comment>
<evidence type="ECO:0000313" key="15">
    <source>
        <dbReference type="EMBL" id="CAH1794062.1"/>
    </source>
</evidence>
<organism evidence="15 16">
    <name type="scientific">Owenia fusiformis</name>
    <name type="common">Polychaete worm</name>
    <dbReference type="NCBI Taxonomy" id="6347"/>
    <lineage>
        <taxon>Eukaryota</taxon>
        <taxon>Metazoa</taxon>
        <taxon>Spiralia</taxon>
        <taxon>Lophotrochozoa</taxon>
        <taxon>Annelida</taxon>
        <taxon>Polychaeta</taxon>
        <taxon>Sedentaria</taxon>
        <taxon>Canalipalpata</taxon>
        <taxon>Sabellida</taxon>
        <taxon>Oweniida</taxon>
        <taxon>Oweniidae</taxon>
        <taxon>Owenia</taxon>
    </lineage>
</organism>
<dbReference type="PRINTS" id="PR00463">
    <property type="entry name" value="EP450I"/>
</dbReference>
<evidence type="ECO:0000256" key="7">
    <source>
        <dbReference type="ARBA" id="ARBA00022824"/>
    </source>
</evidence>
<sequence length="489" mass="56300">MFQFVLLGFVSIYFLYLIIRYITKPRTNAPGPKGWPLLGNALEFDIENLPVQMAKWVNRYGDVFKINLFGDDIVVISGELCYEALVKRGDDFAGRPIRNRGDWVTEMGEDIAFADTSPEQQKRRKIAHSGLKQYGTGMAHLEEVNAKEIKDFLKIVADKKCSPFDPRADIYKCVIKIITLLLFGEAMTKEDDIKTIAELDETIERAVGTGQGFELDHFPWLRFFGNSTYEIIKHFNTVRTRLLDRWLLGSKDTMEKGKIRGMVDWLLVSQENEPTISDTNVRMMIQNILLAGITTTESTIESGILVLMNYPDIQKKIQMSIDAELGTERFPTLDDRSNLPYVDAFILETMRYTSVVPFTLRKSTKDSKLGNYFIPKDTQVWVNLFCLHHDERYFADPWTFKPERFLDQNGDVIPVDQRKMLMPFGAGRRVCVGEQLARARLFLFFTAMLQKFTFLPHEGDKCPSCDPRGYTTGLLLRPNNYRVRAILRI</sequence>
<evidence type="ECO:0000256" key="4">
    <source>
        <dbReference type="ARBA" id="ARBA00010617"/>
    </source>
</evidence>
<keyword evidence="6 13" id="KW-0479">Metal-binding</keyword>